<evidence type="ECO:0000313" key="3">
    <source>
        <dbReference type="Proteomes" id="UP000606786"/>
    </source>
</evidence>
<protein>
    <submittedName>
        <fullName evidence="2">(Mediterranean fruit fly) hypothetical protein</fullName>
    </submittedName>
</protein>
<dbReference type="Proteomes" id="UP000606786">
    <property type="component" value="Unassembled WGS sequence"/>
</dbReference>
<evidence type="ECO:0000256" key="1">
    <source>
        <dbReference type="SAM" id="MobiDB-lite"/>
    </source>
</evidence>
<evidence type="ECO:0000313" key="2">
    <source>
        <dbReference type="EMBL" id="CAD7004278.1"/>
    </source>
</evidence>
<name>A0A811V148_CERCA</name>
<reference evidence="2" key="1">
    <citation type="submission" date="2020-11" db="EMBL/GenBank/DDBJ databases">
        <authorList>
            <person name="Whitehead M."/>
        </authorList>
    </citation>
    <scope>NUCLEOTIDE SEQUENCE</scope>
    <source>
        <strain evidence="2">EGII</strain>
    </source>
</reference>
<dbReference type="AlphaFoldDB" id="A0A811V148"/>
<comment type="caution">
    <text evidence="2">The sequence shown here is derived from an EMBL/GenBank/DDBJ whole genome shotgun (WGS) entry which is preliminary data.</text>
</comment>
<accession>A0A811V148</accession>
<gene>
    <name evidence="2" type="ORF">CCAP1982_LOCUS12698</name>
</gene>
<feature type="region of interest" description="Disordered" evidence="1">
    <location>
        <begin position="1"/>
        <end position="32"/>
    </location>
</feature>
<sequence>MSATKALSWLGSHKGVEETETETQPASQPGRVNACSLTSNLKGDKSLQLKGKSVEEESSATAAGSLLHLPKSVWEQILIFAQLRTNSGDEFVPAGADPLNT</sequence>
<dbReference type="EMBL" id="CAJHJT010000034">
    <property type="protein sequence ID" value="CAD7004278.1"/>
    <property type="molecule type" value="Genomic_DNA"/>
</dbReference>
<keyword evidence="3" id="KW-1185">Reference proteome</keyword>
<organism evidence="2 3">
    <name type="scientific">Ceratitis capitata</name>
    <name type="common">Mediterranean fruit fly</name>
    <name type="synonym">Tephritis capitata</name>
    <dbReference type="NCBI Taxonomy" id="7213"/>
    <lineage>
        <taxon>Eukaryota</taxon>
        <taxon>Metazoa</taxon>
        <taxon>Ecdysozoa</taxon>
        <taxon>Arthropoda</taxon>
        <taxon>Hexapoda</taxon>
        <taxon>Insecta</taxon>
        <taxon>Pterygota</taxon>
        <taxon>Neoptera</taxon>
        <taxon>Endopterygota</taxon>
        <taxon>Diptera</taxon>
        <taxon>Brachycera</taxon>
        <taxon>Muscomorpha</taxon>
        <taxon>Tephritoidea</taxon>
        <taxon>Tephritidae</taxon>
        <taxon>Ceratitis</taxon>
        <taxon>Ceratitis</taxon>
    </lineage>
</organism>
<proteinExistence type="predicted"/>